<dbReference type="PANTHER" id="PTHR10173">
    <property type="entry name" value="METHIONINE SULFOXIDE REDUCTASE"/>
    <property type="match status" value="1"/>
</dbReference>
<evidence type="ECO:0000313" key="6">
    <source>
        <dbReference type="Proteomes" id="UP000246132"/>
    </source>
</evidence>
<reference evidence="5 6" key="1">
    <citation type="journal article" date="2018" name="Int. J. Syst. Bacteriol.">
        <title>Oceaniradius stylonemae gen. nov., sp. nov., isolated from a red alga, Stylonema cornu-cervi.</title>
        <authorList>
            <person name="Jeong S."/>
        </authorList>
    </citation>
    <scope>NUCLEOTIDE SEQUENCE [LARGE SCALE GENOMIC DNA]</scope>
    <source>
        <strain evidence="5 6">StC1</strain>
    </source>
</reference>
<keyword evidence="6" id="KW-1185">Reference proteome</keyword>
<dbReference type="SUPFAM" id="SSF51316">
    <property type="entry name" value="Mss4-like"/>
    <property type="match status" value="1"/>
</dbReference>
<dbReference type="GO" id="GO:0006979">
    <property type="term" value="P:response to oxidative stress"/>
    <property type="evidence" value="ECO:0007669"/>
    <property type="project" value="InterPro"/>
</dbReference>
<protein>
    <recommendedName>
        <fullName evidence="1">peptide-methionine (R)-S-oxide reductase</fullName>
        <ecNumber evidence="1">1.8.4.12</ecNumber>
    </recommendedName>
</protein>
<dbReference type="Gene3D" id="2.170.150.20">
    <property type="entry name" value="Peptide methionine sulfoxide reductase"/>
    <property type="match status" value="1"/>
</dbReference>
<comment type="caution">
    <text evidence="5">The sequence shown here is derived from an EMBL/GenBank/DDBJ whole genome shotgun (WGS) entry which is preliminary data.</text>
</comment>
<evidence type="ECO:0000256" key="2">
    <source>
        <dbReference type="ARBA" id="ARBA00023002"/>
    </source>
</evidence>
<dbReference type="PROSITE" id="PS51790">
    <property type="entry name" value="MSRB"/>
    <property type="match status" value="1"/>
</dbReference>
<dbReference type="OrthoDB" id="9785497at2"/>
<evidence type="ECO:0000313" key="5">
    <source>
        <dbReference type="EMBL" id="RKF05502.1"/>
    </source>
</evidence>
<dbReference type="InterPro" id="IPR011057">
    <property type="entry name" value="Mss4-like_sf"/>
</dbReference>
<organism evidence="5 6">
    <name type="scientific">Oceaniradius stylonematis</name>
    <dbReference type="NCBI Taxonomy" id="2184161"/>
    <lineage>
        <taxon>Bacteria</taxon>
        <taxon>Pseudomonadati</taxon>
        <taxon>Pseudomonadota</taxon>
        <taxon>Alphaproteobacteria</taxon>
        <taxon>Hyphomicrobiales</taxon>
        <taxon>Ahrensiaceae</taxon>
        <taxon>Oceaniradius</taxon>
    </lineage>
</organism>
<dbReference type="Proteomes" id="UP000246132">
    <property type="component" value="Unassembled WGS sequence"/>
</dbReference>
<evidence type="ECO:0000259" key="4">
    <source>
        <dbReference type="PROSITE" id="PS51790"/>
    </source>
</evidence>
<dbReference type="InterPro" id="IPR028427">
    <property type="entry name" value="Met_Sox_Rdtase_MsrB"/>
</dbReference>
<feature type="domain" description="MsrB" evidence="4">
    <location>
        <begin position="49"/>
        <end position="170"/>
    </location>
</feature>
<dbReference type="AlphaFoldDB" id="A0A3A8A5G5"/>
<dbReference type="InterPro" id="IPR002579">
    <property type="entry name" value="Met_Sox_Rdtase_MsrB_dom"/>
</dbReference>
<dbReference type="GO" id="GO:0030091">
    <property type="term" value="P:protein repair"/>
    <property type="evidence" value="ECO:0007669"/>
    <property type="project" value="InterPro"/>
</dbReference>
<gene>
    <name evidence="5" type="primary">msrB</name>
    <name evidence="5" type="ORF">DEM25_017150</name>
</gene>
<dbReference type="EC" id="1.8.4.12" evidence="1"/>
<keyword evidence="2 5" id="KW-0560">Oxidoreductase</keyword>
<dbReference type="RefSeq" id="WP_109767636.1">
    <property type="nucleotide sequence ID" value="NZ_CP159474.1"/>
</dbReference>
<evidence type="ECO:0000256" key="3">
    <source>
        <dbReference type="ARBA" id="ARBA00048488"/>
    </source>
</evidence>
<accession>A0A3A8A5G5</accession>
<sequence>MNRRIFLLSGAAALGAAGTIYGTWQLLDSGRRNITGNARAGAFEITRTEAQWRAMLTEAQFAVLRQEATEQPGSSPLNDEKRAGIYHCAGCDLPVYASDAKFDSGTGWPSFTEALPDAVRTKPDNSLFATRTEVHCRRCGGHFGHIFDDGPEPTGKRHCLNGLALTFRPDNADA</sequence>
<dbReference type="GO" id="GO:0005737">
    <property type="term" value="C:cytoplasm"/>
    <property type="evidence" value="ECO:0007669"/>
    <property type="project" value="TreeGrafter"/>
</dbReference>
<dbReference type="PANTHER" id="PTHR10173:SF57">
    <property type="entry name" value="PEPTIDE-METHIONINE (R)-S-OXIDE REDUCTASE"/>
    <property type="match status" value="1"/>
</dbReference>
<dbReference type="Pfam" id="PF01641">
    <property type="entry name" value="SelR"/>
    <property type="match status" value="1"/>
</dbReference>
<name>A0A3A8A5G5_9HYPH</name>
<evidence type="ECO:0000256" key="1">
    <source>
        <dbReference type="ARBA" id="ARBA00012499"/>
    </source>
</evidence>
<dbReference type="EMBL" id="QFWV02000009">
    <property type="protein sequence ID" value="RKF05502.1"/>
    <property type="molecule type" value="Genomic_DNA"/>
</dbReference>
<dbReference type="NCBIfam" id="TIGR00357">
    <property type="entry name" value="peptide-methionine (R)-S-oxide reductase MsrB"/>
    <property type="match status" value="1"/>
</dbReference>
<dbReference type="GO" id="GO:0033743">
    <property type="term" value="F:peptide-methionine (R)-S-oxide reductase activity"/>
    <property type="evidence" value="ECO:0007669"/>
    <property type="project" value="UniProtKB-EC"/>
</dbReference>
<comment type="catalytic activity">
    <reaction evidence="3">
        <text>L-methionyl-[protein] + [thioredoxin]-disulfide + H2O = L-methionyl-(R)-S-oxide-[protein] + [thioredoxin]-dithiol</text>
        <dbReference type="Rhea" id="RHEA:24164"/>
        <dbReference type="Rhea" id="RHEA-COMP:10698"/>
        <dbReference type="Rhea" id="RHEA-COMP:10700"/>
        <dbReference type="Rhea" id="RHEA-COMP:12313"/>
        <dbReference type="Rhea" id="RHEA-COMP:12314"/>
        <dbReference type="ChEBI" id="CHEBI:15377"/>
        <dbReference type="ChEBI" id="CHEBI:16044"/>
        <dbReference type="ChEBI" id="CHEBI:29950"/>
        <dbReference type="ChEBI" id="CHEBI:45764"/>
        <dbReference type="ChEBI" id="CHEBI:50058"/>
        <dbReference type="EC" id="1.8.4.12"/>
    </reaction>
</comment>
<proteinExistence type="predicted"/>